<evidence type="ECO:0000256" key="7">
    <source>
        <dbReference type="ARBA" id="ARBA00023242"/>
    </source>
</evidence>
<dbReference type="InterPro" id="IPR000647">
    <property type="entry name" value="CTF/NFI"/>
</dbReference>
<evidence type="ECO:0000313" key="13">
    <source>
        <dbReference type="Proteomes" id="UP000325440"/>
    </source>
</evidence>
<name>A0A5E4NQ03_9HEMI</name>
<sequence length="661" mass="71506">MFIPDSLRNYMIEPDVTNYLQAPSSSQDEFHPFIEALLPNVKAFSYTWFNLQAAKRKYFKKHEKRMSLEEERRCKEELMNEKPEVKQKWASRLLGKLRKDITQECREDFVLSITGKKPAMCVLSNPDQKGKMRRIDCLRQADKVWRLDLVMVILFKAIPLESTDGERLEKSPECTHPSLCVNPYHINVSVRELDLYLANYINSHEVLSGIYDNNNEKASIIQNPNGMPPMNIIKIENPGYYCSSFTPPGDHSSIMASGSYSPMTIQRTQSPLNEPRIKRMRRMSSTDDTEIDLGGQREKSSSEITYYGQSPASLSSQTSWHSDIDHGIPGQHSGSIASLASANYYGSTSGPEQHSPAKYPENGHDTLSDFVTFVCQEAESSQGAQAGPTRSPKMTQYYPSTMLPPPPPPPMARPVAIIRSTGELTIAPSNSPPTSNTPPMGGGGGGGGGDGSPGGGRDSDQSPPPMNNQLSESQLSGGGGGGRSVVTGGSPFAVSGNRDYHFSHIQHGQLFSYSNIGTVNAVTGVISPTNLSLLSNPGGSPSSSSGGGGGGNGGNGNGGGRSRGHSQTTLPRWNTQCSSGQPFITLDEDYMMTPLMSGNGGQGNAGTLIDDDRYFNSVVHQTDGMDRMDTSESQHIQSSNSGGRNSPNSVDGQDNITKSQT</sequence>
<dbReference type="PANTHER" id="PTHR11492">
    <property type="entry name" value="NUCLEAR FACTOR I"/>
    <property type="match status" value="1"/>
</dbReference>
<dbReference type="Proteomes" id="UP000325440">
    <property type="component" value="Unassembled WGS sequence"/>
</dbReference>
<comment type="subunit">
    <text evidence="8">Binds DNA as a homodimer.</text>
</comment>
<dbReference type="Pfam" id="PF00859">
    <property type="entry name" value="CTF_NFI"/>
    <property type="match status" value="1"/>
</dbReference>
<dbReference type="AlphaFoldDB" id="A0A5E4NQ03"/>
<evidence type="ECO:0000313" key="12">
    <source>
        <dbReference type="EMBL" id="VVC45829.1"/>
    </source>
</evidence>
<keyword evidence="2 8" id="KW-0235">DNA replication</keyword>
<feature type="compositionally biased region" description="Low complexity" evidence="10">
    <location>
        <begin position="533"/>
        <end position="544"/>
    </location>
</feature>
<dbReference type="EMBL" id="CABPRJ010002414">
    <property type="protein sequence ID" value="VVC45829.1"/>
    <property type="molecule type" value="Genomic_DNA"/>
</dbReference>
<feature type="compositionally biased region" description="Low complexity" evidence="10">
    <location>
        <begin position="638"/>
        <end position="649"/>
    </location>
</feature>
<keyword evidence="6 8" id="KW-0804">Transcription</keyword>
<evidence type="ECO:0000256" key="4">
    <source>
        <dbReference type="ARBA" id="ARBA00023125"/>
    </source>
</evidence>
<dbReference type="SMART" id="SM00523">
    <property type="entry name" value="DWA"/>
    <property type="match status" value="1"/>
</dbReference>
<accession>A0A5E4NQ03</accession>
<keyword evidence="9" id="KW-0175">Coiled coil</keyword>
<feature type="compositionally biased region" description="Basic and acidic residues" evidence="10">
    <location>
        <begin position="623"/>
        <end position="632"/>
    </location>
</feature>
<evidence type="ECO:0000256" key="5">
    <source>
        <dbReference type="ARBA" id="ARBA00023159"/>
    </source>
</evidence>
<evidence type="ECO:0000259" key="11">
    <source>
        <dbReference type="PROSITE" id="PS51080"/>
    </source>
</evidence>
<evidence type="ECO:0000256" key="8">
    <source>
        <dbReference type="RuleBase" id="RU000690"/>
    </source>
</evidence>
<organism evidence="12 13">
    <name type="scientific">Cinara cedri</name>
    <dbReference type="NCBI Taxonomy" id="506608"/>
    <lineage>
        <taxon>Eukaryota</taxon>
        <taxon>Metazoa</taxon>
        <taxon>Ecdysozoa</taxon>
        <taxon>Arthropoda</taxon>
        <taxon>Hexapoda</taxon>
        <taxon>Insecta</taxon>
        <taxon>Pterygota</taxon>
        <taxon>Neoptera</taxon>
        <taxon>Paraneoptera</taxon>
        <taxon>Hemiptera</taxon>
        <taxon>Sternorrhyncha</taxon>
        <taxon>Aphidomorpha</taxon>
        <taxon>Aphidoidea</taxon>
        <taxon>Aphididae</taxon>
        <taxon>Lachninae</taxon>
        <taxon>Cinara</taxon>
    </lineage>
</organism>
<dbReference type="PANTHER" id="PTHR11492:SF8">
    <property type="entry name" value="NUCLEAR FACTOR I, ISOFORM B"/>
    <property type="match status" value="1"/>
</dbReference>
<feature type="region of interest" description="Disordered" evidence="10">
    <location>
        <begin position="265"/>
        <end position="335"/>
    </location>
</feature>
<evidence type="ECO:0000256" key="3">
    <source>
        <dbReference type="ARBA" id="ARBA00023015"/>
    </source>
</evidence>
<feature type="coiled-coil region" evidence="9">
    <location>
        <begin position="51"/>
        <end position="88"/>
    </location>
</feature>
<dbReference type="GO" id="GO:0005634">
    <property type="term" value="C:nucleus"/>
    <property type="evidence" value="ECO:0007669"/>
    <property type="project" value="UniProtKB-SubCell"/>
</dbReference>
<evidence type="ECO:0000256" key="1">
    <source>
        <dbReference type="ARBA" id="ARBA00004123"/>
    </source>
</evidence>
<feature type="compositionally biased region" description="Polar residues" evidence="10">
    <location>
        <begin position="650"/>
        <end position="661"/>
    </location>
</feature>
<dbReference type="Pfam" id="PF10524">
    <property type="entry name" value="NfI_DNAbd_pre-N"/>
    <property type="match status" value="1"/>
</dbReference>
<evidence type="ECO:0000256" key="10">
    <source>
        <dbReference type="SAM" id="MobiDB-lite"/>
    </source>
</evidence>
<dbReference type="Pfam" id="PF03165">
    <property type="entry name" value="MH1"/>
    <property type="match status" value="1"/>
</dbReference>
<evidence type="ECO:0000256" key="2">
    <source>
        <dbReference type="ARBA" id="ARBA00022705"/>
    </source>
</evidence>
<keyword evidence="3 8" id="KW-0805">Transcription regulation</keyword>
<feature type="compositionally biased region" description="Gly residues" evidence="10">
    <location>
        <begin position="440"/>
        <end position="456"/>
    </location>
</feature>
<comment type="function">
    <text evidence="8">Recognizes and binds the palindromic sequence 5'-TTGGCNNNNNGCCAA-3' present in viral and cellular promoters and in the origin of replication of adenovirus type 2. These proteins are individually capable of activating transcription and replication.</text>
</comment>
<dbReference type="InterPro" id="IPR003619">
    <property type="entry name" value="MAD_homology1_Dwarfin-type"/>
</dbReference>
<keyword evidence="4 8" id="KW-0238">DNA-binding</keyword>
<keyword evidence="13" id="KW-1185">Reference proteome</keyword>
<feature type="compositionally biased region" description="Low complexity" evidence="10">
    <location>
        <begin position="428"/>
        <end position="439"/>
    </location>
</feature>
<feature type="compositionally biased region" description="Gly residues" evidence="10">
    <location>
        <begin position="545"/>
        <end position="561"/>
    </location>
</feature>
<feature type="region of interest" description="Disordered" evidence="10">
    <location>
        <begin position="533"/>
        <end position="581"/>
    </location>
</feature>
<dbReference type="GO" id="GO:0045893">
    <property type="term" value="P:positive regulation of DNA-templated transcription"/>
    <property type="evidence" value="ECO:0007669"/>
    <property type="project" value="UniProtKB-ARBA"/>
</dbReference>
<dbReference type="InterPro" id="IPR020604">
    <property type="entry name" value="CTF/NFI_DNA-bd-dom"/>
</dbReference>
<gene>
    <name evidence="12" type="ORF">CINCED_3A011419</name>
</gene>
<comment type="similarity">
    <text evidence="8">Belongs to the CTF/NF-I family.</text>
</comment>
<feature type="compositionally biased region" description="Polar residues" evidence="10">
    <location>
        <begin position="565"/>
        <end position="581"/>
    </location>
</feature>
<dbReference type="GO" id="GO:0000981">
    <property type="term" value="F:DNA-binding transcription factor activity, RNA polymerase II-specific"/>
    <property type="evidence" value="ECO:0007669"/>
    <property type="project" value="TreeGrafter"/>
</dbReference>
<feature type="compositionally biased region" description="Polar residues" evidence="10">
    <location>
        <begin position="302"/>
        <end position="321"/>
    </location>
</feature>
<dbReference type="GO" id="GO:0006260">
    <property type="term" value="P:DNA replication"/>
    <property type="evidence" value="ECO:0007669"/>
    <property type="project" value="UniProtKB-KW"/>
</dbReference>
<comment type="subcellular location">
    <subcellularLocation>
        <location evidence="1 8">Nucleus</location>
    </subcellularLocation>
</comment>
<feature type="region of interest" description="Disordered" evidence="10">
    <location>
        <begin position="622"/>
        <end position="661"/>
    </location>
</feature>
<keyword evidence="5 8" id="KW-0010">Activator</keyword>
<feature type="region of interest" description="Disordered" evidence="10">
    <location>
        <begin position="346"/>
        <end position="365"/>
    </location>
</feature>
<proteinExistence type="inferred from homology"/>
<evidence type="ECO:0000256" key="6">
    <source>
        <dbReference type="ARBA" id="ARBA00023163"/>
    </source>
</evidence>
<feature type="compositionally biased region" description="Pro residues" evidence="10">
    <location>
        <begin position="402"/>
        <end position="412"/>
    </location>
</feature>
<protein>
    <recommendedName>
        <fullName evidence="8">Nuclear factor 1</fullName>
    </recommendedName>
</protein>
<evidence type="ECO:0000256" key="9">
    <source>
        <dbReference type="SAM" id="Coils"/>
    </source>
</evidence>
<reference evidence="12 13" key="1">
    <citation type="submission" date="2019-08" db="EMBL/GenBank/DDBJ databases">
        <authorList>
            <person name="Alioto T."/>
            <person name="Alioto T."/>
            <person name="Gomez Garrido J."/>
        </authorList>
    </citation>
    <scope>NUCLEOTIDE SEQUENCE [LARGE SCALE GENOMIC DNA]</scope>
</reference>
<dbReference type="PROSITE" id="PS51080">
    <property type="entry name" value="CTF_NFI_2"/>
    <property type="match status" value="1"/>
</dbReference>
<feature type="region of interest" description="Disordered" evidence="10">
    <location>
        <begin position="378"/>
        <end position="490"/>
    </location>
</feature>
<dbReference type="InterPro" id="IPR019548">
    <property type="entry name" value="CTF/NFI_DNA-bd_N"/>
</dbReference>
<dbReference type="OrthoDB" id="10055441at2759"/>
<dbReference type="GO" id="GO:0000978">
    <property type="term" value="F:RNA polymerase II cis-regulatory region sequence-specific DNA binding"/>
    <property type="evidence" value="ECO:0007669"/>
    <property type="project" value="TreeGrafter"/>
</dbReference>
<keyword evidence="7 8" id="KW-0539">Nucleus</keyword>
<feature type="domain" description="CTF/NF-I" evidence="11">
    <location>
        <begin position="19"/>
        <end position="212"/>
    </location>
</feature>